<feature type="binding site" evidence="10">
    <location>
        <begin position="447"/>
        <end position="448"/>
    </location>
    <ligand>
        <name>ATP</name>
        <dbReference type="ChEBI" id="CHEBI:30616"/>
    </ligand>
</feature>
<dbReference type="Pfam" id="PF01293">
    <property type="entry name" value="PEPCK_ATP"/>
    <property type="match status" value="1"/>
</dbReference>
<evidence type="ECO:0000256" key="1">
    <source>
        <dbReference type="ARBA" id="ARBA00004742"/>
    </source>
</evidence>
<proteinExistence type="inferred from homology"/>
<evidence type="ECO:0000256" key="2">
    <source>
        <dbReference type="ARBA" id="ARBA00006052"/>
    </source>
</evidence>
<comment type="catalytic activity">
    <reaction evidence="9 10">
        <text>oxaloacetate + ATP = phosphoenolpyruvate + ADP + CO2</text>
        <dbReference type="Rhea" id="RHEA:18617"/>
        <dbReference type="ChEBI" id="CHEBI:16452"/>
        <dbReference type="ChEBI" id="CHEBI:16526"/>
        <dbReference type="ChEBI" id="CHEBI:30616"/>
        <dbReference type="ChEBI" id="CHEBI:58702"/>
        <dbReference type="ChEBI" id="CHEBI:456216"/>
        <dbReference type="EC" id="4.1.1.49"/>
    </reaction>
</comment>
<evidence type="ECO:0000256" key="3">
    <source>
        <dbReference type="ARBA" id="ARBA00012363"/>
    </source>
</evidence>
<keyword evidence="4 10" id="KW-0312">Gluconeogenesis</keyword>
<dbReference type="NCBIfam" id="NF006821">
    <property type="entry name" value="PRK09344.1-3"/>
    <property type="match status" value="1"/>
</dbReference>
<feature type="binding site" evidence="10">
    <location>
        <position position="225"/>
    </location>
    <ligand>
        <name>ATP</name>
        <dbReference type="ChEBI" id="CHEBI:30616"/>
    </ligand>
</feature>
<evidence type="ECO:0000256" key="8">
    <source>
        <dbReference type="ARBA" id="ARBA00023239"/>
    </source>
</evidence>
<dbReference type="SUPFAM" id="SSF53795">
    <property type="entry name" value="PEP carboxykinase-like"/>
    <property type="match status" value="1"/>
</dbReference>
<dbReference type="NCBIfam" id="NF006820">
    <property type="entry name" value="PRK09344.1-2"/>
    <property type="match status" value="1"/>
</dbReference>
<dbReference type="InterPro" id="IPR015994">
    <property type="entry name" value="PEPCK_ATP_CS"/>
</dbReference>
<feature type="binding site" evidence="10">
    <location>
        <position position="206"/>
    </location>
    <ligand>
        <name>substrate</name>
    </ligand>
</feature>
<comment type="pathway">
    <text evidence="1 10">Carbohydrate biosynthesis; gluconeogenesis.</text>
</comment>
<dbReference type="UniPathway" id="UPA00138"/>
<dbReference type="Gene3D" id="3.40.449.10">
    <property type="entry name" value="Phosphoenolpyruvate Carboxykinase, domain 1"/>
    <property type="match status" value="1"/>
</dbReference>
<keyword evidence="7 10" id="KW-0067">ATP-binding</keyword>
<dbReference type="PIRSF" id="PIRSF006294">
    <property type="entry name" value="PEP_crbxkin"/>
    <property type="match status" value="1"/>
</dbReference>
<evidence type="ECO:0000313" key="11">
    <source>
        <dbReference type="EMBL" id="QDV38414.1"/>
    </source>
</evidence>
<protein>
    <recommendedName>
        <fullName evidence="3 10">Phosphoenolpyruvate carboxykinase (ATP)</fullName>
        <shortName evidence="10">PCK</shortName>
        <shortName evidence="10">PEP carboxykinase</shortName>
        <shortName evidence="10">PEPCK</shortName>
        <ecNumber evidence="3 10">4.1.1.49</ecNumber>
    </recommendedName>
</protein>
<evidence type="ECO:0000256" key="4">
    <source>
        <dbReference type="ARBA" id="ARBA00022432"/>
    </source>
</evidence>
<gene>
    <name evidence="10 11" type="primary">pckA</name>
    <name evidence="11" type="ORF">ElP_63690</name>
</gene>
<dbReference type="RefSeq" id="WP_145276882.1">
    <property type="nucleotide sequence ID" value="NZ_CP036426.1"/>
</dbReference>
<evidence type="ECO:0000256" key="9">
    <source>
        <dbReference type="ARBA" id="ARBA00047371"/>
    </source>
</evidence>
<comment type="cofactor">
    <cofactor evidence="10">
        <name>Mn(2+)</name>
        <dbReference type="ChEBI" id="CHEBI:29035"/>
    </cofactor>
    <text evidence="10">Binds 1 Mn(2+) ion per subunit.</text>
</comment>
<dbReference type="InterPro" id="IPR008210">
    <property type="entry name" value="PEP_carboxykinase_N"/>
</dbReference>
<feature type="binding site" evidence="10">
    <location>
        <position position="65"/>
    </location>
    <ligand>
        <name>substrate</name>
    </ligand>
</feature>
<feature type="binding site" evidence="10">
    <location>
        <begin position="241"/>
        <end position="249"/>
    </location>
    <ligand>
        <name>ATP</name>
        <dbReference type="ChEBI" id="CHEBI:30616"/>
    </ligand>
</feature>
<dbReference type="GO" id="GO:0016301">
    <property type="term" value="F:kinase activity"/>
    <property type="evidence" value="ECO:0007669"/>
    <property type="project" value="UniProtKB-KW"/>
</dbReference>
<dbReference type="EMBL" id="CP036426">
    <property type="protein sequence ID" value="QDV38414.1"/>
    <property type="molecule type" value="Genomic_DNA"/>
</dbReference>
<accession>A0A518HC23</accession>
<feature type="binding site" evidence="10">
    <location>
        <position position="206"/>
    </location>
    <ligand>
        <name>ATP</name>
        <dbReference type="ChEBI" id="CHEBI:30616"/>
    </ligand>
</feature>
<dbReference type="EC" id="4.1.1.49" evidence="3 10"/>
<dbReference type="NCBIfam" id="TIGR00224">
    <property type="entry name" value="pckA"/>
    <property type="match status" value="1"/>
</dbReference>
<feature type="binding site" evidence="10">
    <location>
        <position position="290"/>
    </location>
    <ligand>
        <name>ATP</name>
        <dbReference type="ChEBI" id="CHEBI:30616"/>
    </ligand>
</feature>
<dbReference type="CDD" id="cd00484">
    <property type="entry name" value="PEPCK_ATP"/>
    <property type="match status" value="1"/>
</dbReference>
<dbReference type="InterPro" id="IPR013035">
    <property type="entry name" value="PEP_carboxykinase_C"/>
</dbReference>
<dbReference type="HAMAP" id="MF_00453">
    <property type="entry name" value="PEPCK_ATP"/>
    <property type="match status" value="1"/>
</dbReference>
<evidence type="ECO:0000256" key="10">
    <source>
        <dbReference type="HAMAP-Rule" id="MF_00453"/>
    </source>
</evidence>
<keyword evidence="10" id="KW-0479">Metal-binding</keyword>
<evidence type="ECO:0000313" key="12">
    <source>
        <dbReference type="Proteomes" id="UP000317835"/>
    </source>
</evidence>
<dbReference type="GO" id="GO:0005829">
    <property type="term" value="C:cytosol"/>
    <property type="evidence" value="ECO:0007669"/>
    <property type="project" value="TreeGrafter"/>
</dbReference>
<dbReference type="Proteomes" id="UP000317835">
    <property type="component" value="Chromosome"/>
</dbReference>
<keyword evidence="6 10" id="KW-0210">Decarboxylase</keyword>
<comment type="function">
    <text evidence="10">Involved in the gluconeogenesis. Catalyzes the conversion of oxaloacetate (OAA) to phosphoenolpyruvate (PEP) through direct phosphoryl transfer between the nucleoside triphosphate and OAA.</text>
</comment>
<feature type="binding site" evidence="10">
    <location>
        <position position="200"/>
    </location>
    <ligand>
        <name>substrate</name>
    </ligand>
</feature>
<feature type="binding site" evidence="10">
    <location>
        <position position="453"/>
    </location>
    <ligand>
        <name>ATP</name>
        <dbReference type="ChEBI" id="CHEBI:30616"/>
    </ligand>
</feature>
<evidence type="ECO:0000256" key="6">
    <source>
        <dbReference type="ARBA" id="ARBA00022793"/>
    </source>
</evidence>
<evidence type="ECO:0000256" key="7">
    <source>
        <dbReference type="ARBA" id="ARBA00022840"/>
    </source>
</evidence>
<organism evidence="11 12">
    <name type="scientific">Tautonia plasticadhaerens</name>
    <dbReference type="NCBI Taxonomy" id="2527974"/>
    <lineage>
        <taxon>Bacteria</taxon>
        <taxon>Pseudomonadati</taxon>
        <taxon>Planctomycetota</taxon>
        <taxon>Planctomycetia</taxon>
        <taxon>Isosphaerales</taxon>
        <taxon>Isosphaeraceae</taxon>
        <taxon>Tautonia</taxon>
    </lineage>
</organism>
<keyword evidence="8 10" id="KW-0456">Lyase</keyword>
<dbReference type="Gene3D" id="3.90.228.20">
    <property type="match status" value="1"/>
</dbReference>
<evidence type="ECO:0000256" key="5">
    <source>
        <dbReference type="ARBA" id="ARBA00022741"/>
    </source>
</evidence>
<feature type="binding site" evidence="10">
    <location>
        <position position="327"/>
    </location>
    <ligand>
        <name>substrate</name>
    </ligand>
</feature>
<reference evidence="11 12" key="1">
    <citation type="submission" date="2019-02" db="EMBL/GenBank/DDBJ databases">
        <title>Deep-cultivation of Planctomycetes and their phenomic and genomic characterization uncovers novel biology.</title>
        <authorList>
            <person name="Wiegand S."/>
            <person name="Jogler M."/>
            <person name="Boedeker C."/>
            <person name="Pinto D."/>
            <person name="Vollmers J."/>
            <person name="Rivas-Marin E."/>
            <person name="Kohn T."/>
            <person name="Peeters S.H."/>
            <person name="Heuer A."/>
            <person name="Rast P."/>
            <person name="Oberbeckmann S."/>
            <person name="Bunk B."/>
            <person name="Jeske O."/>
            <person name="Meyerdierks A."/>
            <person name="Storesund J.E."/>
            <person name="Kallscheuer N."/>
            <person name="Luecker S."/>
            <person name="Lage O.M."/>
            <person name="Pohl T."/>
            <person name="Merkel B.J."/>
            <person name="Hornburger P."/>
            <person name="Mueller R.-W."/>
            <person name="Bruemmer F."/>
            <person name="Labrenz M."/>
            <person name="Spormann A.M."/>
            <person name="Op den Camp H."/>
            <person name="Overmann J."/>
            <person name="Amann R."/>
            <person name="Jetten M.S.M."/>
            <person name="Mascher T."/>
            <person name="Medema M.H."/>
            <person name="Devos D.P."/>
            <person name="Kaster A.-K."/>
            <person name="Ovreas L."/>
            <person name="Rohde M."/>
            <person name="Galperin M.Y."/>
            <person name="Jogler C."/>
        </authorList>
    </citation>
    <scope>NUCLEOTIDE SEQUENCE [LARGE SCALE GENOMIC DNA]</scope>
    <source>
        <strain evidence="11 12">ElP</strain>
    </source>
</reference>
<dbReference type="GO" id="GO:0005524">
    <property type="term" value="F:ATP binding"/>
    <property type="evidence" value="ECO:0007669"/>
    <property type="project" value="UniProtKB-UniRule"/>
</dbReference>
<keyword evidence="11" id="KW-0808">Transferase</keyword>
<feature type="binding site" evidence="10">
    <location>
        <position position="327"/>
    </location>
    <ligand>
        <name>ATP</name>
        <dbReference type="ChEBI" id="CHEBI:30616"/>
    </ligand>
</feature>
<dbReference type="GO" id="GO:0004612">
    <property type="term" value="F:phosphoenolpyruvate carboxykinase (ATP) activity"/>
    <property type="evidence" value="ECO:0007669"/>
    <property type="project" value="UniProtKB-UniRule"/>
</dbReference>
<feature type="binding site" evidence="10">
    <location>
        <position position="225"/>
    </location>
    <ligand>
        <name>Mn(2+)</name>
        <dbReference type="ChEBI" id="CHEBI:29035"/>
    </ligand>
</feature>
<keyword evidence="11" id="KW-0670">Pyruvate</keyword>
<dbReference type="GO" id="GO:0006094">
    <property type="term" value="P:gluconeogenesis"/>
    <property type="evidence" value="ECO:0007669"/>
    <property type="project" value="UniProtKB-UniRule"/>
</dbReference>
<feature type="binding site" evidence="10">
    <location>
        <position position="206"/>
    </location>
    <ligand>
        <name>Mn(2+)</name>
        <dbReference type="ChEBI" id="CHEBI:29035"/>
    </ligand>
</feature>
<dbReference type="InterPro" id="IPR001272">
    <property type="entry name" value="PEP_carboxykinase_ATP"/>
</dbReference>
<keyword evidence="12" id="KW-1185">Reference proteome</keyword>
<dbReference type="OrthoDB" id="9806325at2"/>
<dbReference type="SUPFAM" id="SSF68923">
    <property type="entry name" value="PEP carboxykinase N-terminal domain"/>
    <property type="match status" value="1"/>
</dbReference>
<dbReference type="KEGG" id="tpla:ElP_63690"/>
<comment type="similarity">
    <text evidence="2 10">Belongs to the phosphoenolpyruvate carboxykinase (ATP) family.</text>
</comment>
<dbReference type="FunFam" id="2.170.8.10:FF:000001">
    <property type="entry name" value="Phosphoenolpyruvate carboxykinase (ATP)"/>
    <property type="match status" value="1"/>
</dbReference>
<feature type="binding site" evidence="10">
    <location>
        <position position="262"/>
    </location>
    <ligand>
        <name>Mn(2+)</name>
        <dbReference type="ChEBI" id="CHEBI:29035"/>
    </ligand>
</feature>
<keyword evidence="10" id="KW-0963">Cytoplasm</keyword>
<dbReference type="GO" id="GO:0046872">
    <property type="term" value="F:metal ion binding"/>
    <property type="evidence" value="ECO:0007669"/>
    <property type="project" value="UniProtKB-KW"/>
</dbReference>
<comment type="subcellular location">
    <subcellularLocation>
        <location evidence="10">Cytoplasm</location>
    </subcellularLocation>
</comment>
<keyword evidence="5 10" id="KW-0547">Nucleotide-binding</keyword>
<dbReference type="PANTHER" id="PTHR30031:SF0">
    <property type="entry name" value="PHOSPHOENOLPYRUVATE CARBOXYKINASE (ATP)"/>
    <property type="match status" value="1"/>
</dbReference>
<dbReference type="AlphaFoldDB" id="A0A518HC23"/>
<sequence>MPATTGSTAVPRQAETLEDLGLTGLDEQHWDLPQAVLVEHALARGEGQLAHSGAMVFRTGSYTGRSPQDKFIVRGPSSEAEVAWGSVNRPIEPEAFDRLFDRVREHLRGRAVYVSDTFAGADPTHRLPVRVVCERAYHALFSRQLFLPPTAGERARFSPEFTIVAAPDFKADPERDGTRSEVFILVNFERRIVLIGGTLYAGEIKKSVFSILNYLLPLRGVMSMHCSANVGDRGDVALFFGLSGTGKTTLSADRRRHLIGDDEHGWSDDGVFNIEGGCYAKCIRLDRTNEPEIYGAIRFGTVLENVVLDPETRACRFDDASLTENTRAAYPIDYIPNHVPSGRGGHPNRIIFLTCDAFGVLPPLARLSPEQAMYHFLSGYTAKVAGTERGLGNEPKATFSACFGEPFMVLPPERYADLLGHKMRQHDAEAWLLNTGWTGGGFGRGKRIPLPHTRAMVDAILAGSLAEVPFATDPVFGLRRPRSCPGVPETILDPRSAWPDPDDYDAAALRLADLFRDNFRRFPGVDPAIADAGPRQG</sequence>
<name>A0A518HC23_9BACT</name>
<keyword evidence="10" id="KW-0464">Manganese</keyword>
<keyword evidence="11" id="KW-0418">Kinase</keyword>
<dbReference type="PANTHER" id="PTHR30031">
    <property type="entry name" value="PHOSPHOENOLPYRUVATE CARBOXYKINASE ATP"/>
    <property type="match status" value="1"/>
</dbReference>
<dbReference type="Gene3D" id="2.170.8.10">
    <property type="entry name" value="Phosphoenolpyruvate Carboxykinase, domain 2"/>
    <property type="match status" value="1"/>
</dbReference>
<dbReference type="PROSITE" id="PS00532">
    <property type="entry name" value="PEPCK_ATP"/>
    <property type="match status" value="1"/>
</dbReference>